<dbReference type="AlphaFoldDB" id="W1N3D1"/>
<dbReference type="InterPro" id="IPR009057">
    <property type="entry name" value="Homeodomain-like_sf"/>
</dbReference>
<dbReference type="PANTHER" id="PTHR46796">
    <property type="entry name" value="HTH-TYPE TRANSCRIPTIONAL ACTIVATOR RHAS-RELATED"/>
    <property type="match status" value="1"/>
</dbReference>
<dbReference type="PROSITE" id="PS00041">
    <property type="entry name" value="HTH_ARAC_FAMILY_1"/>
    <property type="match status" value="1"/>
</dbReference>
<feature type="domain" description="HTH araC/xylS-type" evidence="4">
    <location>
        <begin position="175"/>
        <end position="273"/>
    </location>
</feature>
<dbReference type="InterPro" id="IPR050204">
    <property type="entry name" value="AraC_XylS_family_regulators"/>
</dbReference>
<dbReference type="KEGG" id="hhu:AR456_08050"/>
<keyword evidence="2" id="KW-0238">DNA-binding</keyword>
<dbReference type="EMBL" id="AVBC01000045">
    <property type="protein sequence ID" value="ERL49465.1"/>
    <property type="molecule type" value="Genomic_DNA"/>
</dbReference>
<evidence type="ECO:0000259" key="4">
    <source>
        <dbReference type="PROSITE" id="PS01124"/>
    </source>
</evidence>
<dbReference type="SMART" id="SM00342">
    <property type="entry name" value="HTH_ARAC"/>
    <property type="match status" value="1"/>
</dbReference>
<reference evidence="5 6" key="1">
    <citation type="submission" date="2013-08" db="EMBL/GenBank/DDBJ databases">
        <title>draft genome of Halomonas huanghegensis, strain BJGMM-B45T.</title>
        <authorList>
            <person name="Miao C."/>
            <person name="Wan Y."/>
            <person name="Jin W."/>
        </authorList>
    </citation>
    <scope>NUCLEOTIDE SEQUENCE [LARGE SCALE GENOMIC DNA]</scope>
    <source>
        <strain evidence="5 6">BJGMM-B45</strain>
    </source>
</reference>
<dbReference type="Gene3D" id="1.10.10.60">
    <property type="entry name" value="Homeodomain-like"/>
    <property type="match status" value="1"/>
</dbReference>
<sequence length="282" mass="31449">MTQQGDRDRPVAIPAESGALQLVELPPLVLPDLSVRRWLPSPELRPWVDLYWLAEGQAPSVIQAHGYADGGTTLLFEGLDSTQPEGYWEARPYHGVRRFAVSHRAMGVRLCPGGAWQLAGGRRRGRYLAEVLDGEPSWLTPLAEELAELLTLGQRLVHLDAFLCRLAHDAGLAIDTVQRVLPILTQSEVPVAAWQSRIGITRRGLERIFERQVGMSPGQLALAWRIKAARQALTDSTAAIAEIAVDTGFHDQAHLTHAFRRIVGEPPGAYRRRKWSQIYNRR</sequence>
<evidence type="ECO:0000256" key="2">
    <source>
        <dbReference type="ARBA" id="ARBA00023125"/>
    </source>
</evidence>
<evidence type="ECO:0000313" key="6">
    <source>
        <dbReference type="Proteomes" id="UP000019113"/>
    </source>
</evidence>
<evidence type="ECO:0000313" key="5">
    <source>
        <dbReference type="EMBL" id="ERL49465.1"/>
    </source>
</evidence>
<keyword evidence="6" id="KW-1185">Reference proteome</keyword>
<keyword evidence="1" id="KW-0805">Transcription regulation</keyword>
<dbReference type="eggNOG" id="COG4977">
    <property type="taxonomic scope" value="Bacteria"/>
</dbReference>
<gene>
    <name evidence="5" type="ORF">BJB45_06710</name>
</gene>
<dbReference type="PROSITE" id="PS01124">
    <property type="entry name" value="HTH_ARAC_FAMILY_2"/>
    <property type="match status" value="1"/>
</dbReference>
<protein>
    <recommendedName>
        <fullName evidence="4">HTH araC/xylS-type domain-containing protein</fullName>
    </recommendedName>
</protein>
<dbReference type="Proteomes" id="UP000019113">
    <property type="component" value="Unassembled WGS sequence"/>
</dbReference>
<dbReference type="Pfam" id="PF12833">
    <property type="entry name" value="HTH_18"/>
    <property type="match status" value="1"/>
</dbReference>
<dbReference type="InterPro" id="IPR046532">
    <property type="entry name" value="DUF6597"/>
</dbReference>
<dbReference type="STRING" id="1178482.AR456_08050"/>
<dbReference type="SUPFAM" id="SSF46689">
    <property type="entry name" value="Homeodomain-like"/>
    <property type="match status" value="1"/>
</dbReference>
<dbReference type="GO" id="GO:0003700">
    <property type="term" value="F:DNA-binding transcription factor activity"/>
    <property type="evidence" value="ECO:0007669"/>
    <property type="project" value="InterPro"/>
</dbReference>
<organism evidence="5 6">
    <name type="scientific">Halomonas huangheensis</name>
    <dbReference type="NCBI Taxonomy" id="1178482"/>
    <lineage>
        <taxon>Bacteria</taxon>
        <taxon>Pseudomonadati</taxon>
        <taxon>Pseudomonadota</taxon>
        <taxon>Gammaproteobacteria</taxon>
        <taxon>Oceanospirillales</taxon>
        <taxon>Halomonadaceae</taxon>
        <taxon>Halomonas</taxon>
    </lineage>
</organism>
<keyword evidence="3" id="KW-0804">Transcription</keyword>
<dbReference type="InterPro" id="IPR018062">
    <property type="entry name" value="HTH_AraC-typ_CS"/>
</dbReference>
<name>W1N3D1_9GAMM</name>
<dbReference type="OrthoDB" id="9809338at2"/>
<evidence type="ECO:0000256" key="3">
    <source>
        <dbReference type="ARBA" id="ARBA00023163"/>
    </source>
</evidence>
<comment type="caution">
    <text evidence="5">The sequence shown here is derived from an EMBL/GenBank/DDBJ whole genome shotgun (WGS) entry which is preliminary data.</text>
</comment>
<evidence type="ECO:0000256" key="1">
    <source>
        <dbReference type="ARBA" id="ARBA00023015"/>
    </source>
</evidence>
<dbReference type="InterPro" id="IPR018060">
    <property type="entry name" value="HTH_AraC"/>
</dbReference>
<dbReference type="Pfam" id="PF20240">
    <property type="entry name" value="DUF6597"/>
    <property type="match status" value="1"/>
</dbReference>
<dbReference type="PATRIC" id="fig|1178482.3.peg.3921"/>
<dbReference type="RefSeq" id="WP_021820878.1">
    <property type="nucleotide sequence ID" value="NZ_AVBC01000045.1"/>
</dbReference>
<accession>W1N3D1</accession>
<proteinExistence type="predicted"/>
<dbReference type="GO" id="GO:0043565">
    <property type="term" value="F:sequence-specific DNA binding"/>
    <property type="evidence" value="ECO:0007669"/>
    <property type="project" value="InterPro"/>
</dbReference>